<dbReference type="AlphaFoldDB" id="A0A7W9JE83"/>
<protein>
    <recommendedName>
        <fullName evidence="3">Restriction endonuclease type IV Mrr domain-containing protein</fullName>
    </recommendedName>
</protein>
<reference evidence="1 2" key="1">
    <citation type="submission" date="2020-08" db="EMBL/GenBank/DDBJ databases">
        <title>Sequencing the genomes of 1000 actinobacteria strains.</title>
        <authorList>
            <person name="Klenk H.-P."/>
        </authorList>
    </citation>
    <scope>NUCLEOTIDE SEQUENCE [LARGE SCALE GENOMIC DNA]</scope>
    <source>
        <strain evidence="1 2">DSM 28967</strain>
    </source>
</reference>
<evidence type="ECO:0000313" key="1">
    <source>
        <dbReference type="EMBL" id="MBB5840115.1"/>
    </source>
</evidence>
<evidence type="ECO:0008006" key="3">
    <source>
        <dbReference type="Google" id="ProtNLM"/>
    </source>
</evidence>
<evidence type="ECO:0000313" key="2">
    <source>
        <dbReference type="Proteomes" id="UP000549971"/>
    </source>
</evidence>
<proteinExistence type="predicted"/>
<comment type="caution">
    <text evidence="1">The sequence shown here is derived from an EMBL/GenBank/DDBJ whole genome shotgun (WGS) entry which is preliminary data.</text>
</comment>
<dbReference type="Proteomes" id="UP000549971">
    <property type="component" value="Unassembled WGS sequence"/>
</dbReference>
<gene>
    <name evidence="1" type="ORF">HDA39_006849</name>
</gene>
<sequence>MPIELSLVISALVNAFRGIQWEVETGSATNPAGNDLIVTAPNQRKYVINIKLGDGSVHFATLAKVDHAAATIGRDAGVDVHPVLLTTQGVSPGIAGVADEVGVQVVHAAGSADEIADSVVEELKAS</sequence>
<keyword evidence="2" id="KW-1185">Reference proteome</keyword>
<accession>A0A7W9JE83</accession>
<organism evidence="1 2">
    <name type="scientific">Kribbella italica</name>
    <dbReference type="NCBI Taxonomy" id="1540520"/>
    <lineage>
        <taxon>Bacteria</taxon>
        <taxon>Bacillati</taxon>
        <taxon>Actinomycetota</taxon>
        <taxon>Actinomycetes</taxon>
        <taxon>Propionibacteriales</taxon>
        <taxon>Kribbellaceae</taxon>
        <taxon>Kribbella</taxon>
    </lineage>
</organism>
<dbReference type="RefSeq" id="WP_184802248.1">
    <property type="nucleotide sequence ID" value="NZ_JACHMY010000001.1"/>
</dbReference>
<name>A0A7W9JE83_9ACTN</name>
<dbReference type="EMBL" id="JACHMY010000001">
    <property type="protein sequence ID" value="MBB5840115.1"/>
    <property type="molecule type" value="Genomic_DNA"/>
</dbReference>